<dbReference type="GO" id="GO:0002953">
    <property type="term" value="F:5'-deoxynucleotidase activity"/>
    <property type="evidence" value="ECO:0007669"/>
    <property type="project" value="InterPro"/>
</dbReference>
<comment type="caution">
    <text evidence="4">The sequence shown here is derived from an EMBL/GenBank/DDBJ whole genome shotgun (WGS) entry which is preliminary data.</text>
</comment>
<feature type="domain" description="HD" evidence="3">
    <location>
        <begin position="16"/>
        <end position="178"/>
    </location>
</feature>
<keyword evidence="2" id="KW-0378">Hydrolase</keyword>
<dbReference type="PANTHER" id="PTHR11845">
    <property type="entry name" value="5'-DEOXYNUCLEOTIDASE HDDC2"/>
    <property type="match status" value="1"/>
</dbReference>
<dbReference type="GO" id="GO:0046872">
    <property type="term" value="F:metal ion binding"/>
    <property type="evidence" value="ECO:0007669"/>
    <property type="project" value="UniProtKB-KW"/>
</dbReference>
<gene>
    <name evidence="4" type="ORF">PI95_015275</name>
</gene>
<dbReference type="Gene3D" id="1.10.3210.10">
    <property type="entry name" value="Hypothetical protein af1432"/>
    <property type="match status" value="1"/>
</dbReference>
<dbReference type="EMBL" id="JTCM02000030">
    <property type="protein sequence ID" value="NEU73881.1"/>
    <property type="molecule type" value="Genomic_DNA"/>
</dbReference>
<evidence type="ECO:0000313" key="4">
    <source>
        <dbReference type="EMBL" id="NEU73881.1"/>
    </source>
</evidence>
<evidence type="ECO:0000256" key="2">
    <source>
        <dbReference type="ARBA" id="ARBA00022801"/>
    </source>
</evidence>
<keyword evidence="1" id="KW-0479">Metal-binding</keyword>
<sequence>MQINRLTQQIQFIIEIDKLKLILRQTLLTDGSRQENSAEHSWHLALMAIVLAEYAPSGVDQLRALKMLLIHDLVEIDAGDTFCYDVQANENKAAKEELAALRLFGLLPVDQADEMRSLWQEFEARKTPTAKFAAALDRIQPLLHNQQTQGGTWRIHGITGDKVMKRIAPVETGAPELWFFIQQLIEDCVAAGYLQETAAK</sequence>
<dbReference type="Proteomes" id="UP000031549">
    <property type="component" value="Unassembled WGS sequence"/>
</dbReference>
<name>A0A846HBR8_9CYAN</name>
<dbReference type="InterPro" id="IPR039356">
    <property type="entry name" value="YfbR/HDDC2"/>
</dbReference>
<evidence type="ECO:0000259" key="3">
    <source>
        <dbReference type="Pfam" id="PF13023"/>
    </source>
</evidence>
<protein>
    <submittedName>
        <fullName evidence="4">HD domain-containing protein</fullName>
    </submittedName>
</protein>
<dbReference type="InterPro" id="IPR006674">
    <property type="entry name" value="HD_domain"/>
</dbReference>
<keyword evidence="5" id="KW-1185">Reference proteome</keyword>
<evidence type="ECO:0000256" key="1">
    <source>
        <dbReference type="ARBA" id="ARBA00022723"/>
    </source>
</evidence>
<dbReference type="SUPFAM" id="SSF109604">
    <property type="entry name" value="HD-domain/PDEase-like"/>
    <property type="match status" value="1"/>
</dbReference>
<dbReference type="PANTHER" id="PTHR11845:SF13">
    <property type="entry name" value="5'-DEOXYNUCLEOTIDASE HDDC2"/>
    <property type="match status" value="1"/>
</dbReference>
<accession>A0A846HBR8</accession>
<dbReference type="GO" id="GO:0005737">
    <property type="term" value="C:cytoplasm"/>
    <property type="evidence" value="ECO:0007669"/>
    <property type="project" value="TreeGrafter"/>
</dbReference>
<reference evidence="4 5" key="1">
    <citation type="journal article" date="2015" name="Genome Announc.">
        <title>Draft Genome Sequence of Cyanobacterium Hassallia byssoidea Strain VB512170, Isolated from Monuments in India.</title>
        <authorList>
            <person name="Singh D."/>
            <person name="Chandrababunaidu M.M."/>
            <person name="Panda A."/>
            <person name="Sen D."/>
            <person name="Bhattacharyya S."/>
            <person name="Adhikary S.P."/>
            <person name="Tripathy S."/>
        </authorList>
    </citation>
    <scope>NUCLEOTIDE SEQUENCE [LARGE SCALE GENOMIC DNA]</scope>
    <source>
        <strain evidence="4 5">VB512170</strain>
    </source>
</reference>
<dbReference type="AlphaFoldDB" id="A0A846HBR8"/>
<dbReference type="RefSeq" id="WP_039740547.1">
    <property type="nucleotide sequence ID" value="NZ_JTCM02000030.1"/>
</dbReference>
<organism evidence="4 5">
    <name type="scientific">Hassallia byssoidea VB512170</name>
    <dbReference type="NCBI Taxonomy" id="1304833"/>
    <lineage>
        <taxon>Bacteria</taxon>
        <taxon>Bacillati</taxon>
        <taxon>Cyanobacteriota</taxon>
        <taxon>Cyanophyceae</taxon>
        <taxon>Nostocales</taxon>
        <taxon>Tolypothrichaceae</taxon>
        <taxon>Hassallia</taxon>
    </lineage>
</organism>
<dbReference type="Pfam" id="PF13023">
    <property type="entry name" value="HD_3"/>
    <property type="match status" value="1"/>
</dbReference>
<evidence type="ECO:0000313" key="5">
    <source>
        <dbReference type="Proteomes" id="UP000031549"/>
    </source>
</evidence>
<proteinExistence type="predicted"/>